<name>A0ABT6ZKI6_9ACTN</name>
<dbReference type="RefSeq" id="WP_283714021.1">
    <property type="nucleotide sequence ID" value="NZ_JASJEW010000009.1"/>
</dbReference>
<evidence type="ECO:0008006" key="4">
    <source>
        <dbReference type="Google" id="ProtNLM"/>
    </source>
</evidence>
<dbReference type="EMBL" id="JASJEX010000002">
    <property type="protein sequence ID" value="MDJ1129565.1"/>
    <property type="molecule type" value="Genomic_DNA"/>
</dbReference>
<evidence type="ECO:0000256" key="1">
    <source>
        <dbReference type="SAM" id="MobiDB-lite"/>
    </source>
</evidence>
<reference evidence="2" key="1">
    <citation type="submission" date="2023-05" db="EMBL/GenBank/DDBJ databases">
        <title>[olsenella] sp. nov., isolated from a pig farm feces dump.</title>
        <authorList>
            <person name="Chang Y.-H."/>
        </authorList>
    </citation>
    <scope>NUCLEOTIDE SEQUENCE</scope>
    <source>
        <strain evidence="2">YH-ols2217</strain>
    </source>
</reference>
<sequence>MARDTWYRLDNIGKFYAAQAGQQSQTVFRYAARMDAPVDPAALQQALDEAIAAFPGFNVHLRTGFFWHYLEQAAEQPQAEPEQLPICAPLHAGRQSVLFRVTYFRDRISFEVSHIVSDGRGALAFFTELLCAYARIAHGEPEKDTTSGNASSLGERSEDSFTKHYEKDAARSVRTPKAFRLHGVRDKDEPVYLVYHLPLQPVLAKAKELGCGFTALVIAVVMHACAQDLRASERGQVIRIGVPVDLRQAFGSSTARNFFGLAYVEWKADDPSEPIERIAASVARQLKDITRPEALKQRMNQMIKLEKSYGLKFFPVGVKDVALGVAERAADREVTTTVSNVGRIELPPGAARHVREMDILTSTTGLNFLVCSFKDVLSIGISSVIPSSDVPMDFVRTFSNWGIRGRVDSSNALDPDVYLGTVPKCTSNVAEEGNER</sequence>
<protein>
    <recommendedName>
        <fullName evidence="4">Alcohol acetyltransferase</fullName>
    </recommendedName>
</protein>
<gene>
    <name evidence="2" type="ORF">QJ043_05650</name>
</gene>
<dbReference type="PANTHER" id="PTHR28037">
    <property type="entry name" value="ALCOHOL O-ACETYLTRANSFERASE 1-RELATED"/>
    <property type="match status" value="1"/>
</dbReference>
<evidence type="ECO:0000313" key="2">
    <source>
        <dbReference type="EMBL" id="MDJ1129565.1"/>
    </source>
</evidence>
<keyword evidence="3" id="KW-1185">Reference proteome</keyword>
<dbReference type="Proteomes" id="UP001431693">
    <property type="component" value="Unassembled WGS sequence"/>
</dbReference>
<dbReference type="InterPro" id="IPR052058">
    <property type="entry name" value="Alcohol_O-acetyltransferase"/>
</dbReference>
<comment type="caution">
    <text evidence="2">The sequence shown here is derived from an EMBL/GenBank/DDBJ whole genome shotgun (WGS) entry which is preliminary data.</text>
</comment>
<accession>A0ABT6ZKI6</accession>
<organism evidence="2 3">
    <name type="scientific">Kribbibacterium absianum</name>
    <dbReference type="NCBI Taxonomy" id="3044210"/>
    <lineage>
        <taxon>Bacteria</taxon>
        <taxon>Bacillati</taxon>
        <taxon>Actinomycetota</taxon>
        <taxon>Coriobacteriia</taxon>
        <taxon>Coriobacteriales</taxon>
        <taxon>Kribbibacteriaceae</taxon>
        <taxon>Kribbibacterium</taxon>
    </lineage>
</organism>
<proteinExistence type="predicted"/>
<dbReference type="Gene3D" id="3.30.559.30">
    <property type="entry name" value="Nonribosomal peptide synthetase, condensation domain"/>
    <property type="match status" value="1"/>
</dbReference>
<dbReference type="InterPro" id="IPR023213">
    <property type="entry name" value="CAT-like_dom_sf"/>
</dbReference>
<evidence type="ECO:0000313" key="3">
    <source>
        <dbReference type="Proteomes" id="UP001431693"/>
    </source>
</evidence>
<dbReference type="SUPFAM" id="SSF52777">
    <property type="entry name" value="CoA-dependent acyltransferases"/>
    <property type="match status" value="1"/>
</dbReference>
<feature type="region of interest" description="Disordered" evidence="1">
    <location>
        <begin position="141"/>
        <end position="161"/>
    </location>
</feature>
<dbReference type="Gene3D" id="3.30.559.10">
    <property type="entry name" value="Chloramphenicol acetyltransferase-like domain"/>
    <property type="match status" value="1"/>
</dbReference>
<dbReference type="PANTHER" id="PTHR28037:SF1">
    <property type="entry name" value="ALCOHOL O-ACETYLTRANSFERASE 1-RELATED"/>
    <property type="match status" value="1"/>
</dbReference>